<feature type="transmembrane region" description="Helical" evidence="2">
    <location>
        <begin position="120"/>
        <end position="141"/>
    </location>
</feature>
<feature type="region of interest" description="Disordered" evidence="1">
    <location>
        <begin position="36"/>
        <end position="57"/>
    </location>
</feature>
<dbReference type="AlphaFoldDB" id="A0A2U8GVM5"/>
<feature type="compositionally biased region" description="Basic and acidic residues" evidence="1">
    <location>
        <begin position="1"/>
        <end position="13"/>
    </location>
</feature>
<evidence type="ECO:0000313" key="4">
    <source>
        <dbReference type="Proteomes" id="UP000244930"/>
    </source>
</evidence>
<dbReference type="KEGG" id="acom:CEW83_16185"/>
<organism evidence="3 4">
    <name type="scientific">Parazoarcus communis</name>
    <dbReference type="NCBI Taxonomy" id="41977"/>
    <lineage>
        <taxon>Bacteria</taxon>
        <taxon>Pseudomonadati</taxon>
        <taxon>Pseudomonadota</taxon>
        <taxon>Betaproteobacteria</taxon>
        <taxon>Rhodocyclales</taxon>
        <taxon>Zoogloeaceae</taxon>
        <taxon>Parazoarcus</taxon>
    </lineage>
</organism>
<evidence type="ECO:0000256" key="1">
    <source>
        <dbReference type="SAM" id="MobiDB-lite"/>
    </source>
</evidence>
<name>A0A2U8GVM5_9RHOO</name>
<evidence type="ECO:0000256" key="2">
    <source>
        <dbReference type="SAM" id="Phobius"/>
    </source>
</evidence>
<keyword evidence="2" id="KW-0812">Transmembrane</keyword>
<keyword evidence="2" id="KW-1133">Transmembrane helix</keyword>
<feature type="region of interest" description="Disordered" evidence="1">
    <location>
        <begin position="1"/>
        <end position="23"/>
    </location>
</feature>
<accession>A0A2U8GVM5</accession>
<dbReference type="Pfam" id="PF13689">
    <property type="entry name" value="DUF4154"/>
    <property type="match status" value="1"/>
</dbReference>
<keyword evidence="4" id="KW-1185">Reference proteome</keyword>
<dbReference type="Proteomes" id="UP000244930">
    <property type="component" value="Chromosome"/>
</dbReference>
<dbReference type="EMBL" id="CP022187">
    <property type="protein sequence ID" value="AWI77777.1"/>
    <property type="molecule type" value="Genomic_DNA"/>
</dbReference>
<reference evidence="3 4" key="1">
    <citation type="submission" date="2017-06" db="EMBL/GenBank/DDBJ databases">
        <title>Azoarcus.</title>
        <authorList>
            <person name="Woo J.-H."/>
            <person name="Kim H.-S."/>
        </authorList>
    </citation>
    <scope>NUCLEOTIDE SEQUENCE [LARGE SCALE GENOMIC DNA]</scope>
    <source>
        <strain evidence="3 4">TSPY31</strain>
    </source>
</reference>
<keyword evidence="2" id="KW-0472">Membrane</keyword>
<protein>
    <recommendedName>
        <fullName evidence="5">YfiR family protein</fullName>
    </recommendedName>
</protein>
<sequence length="294" mass="30922">MARFAPERGRQPEKLAGPAREGGVLDAAGSALEAVRPVAGHDVPPVESGSGFRSRRAQRRAVVGPVCRLGRVERRHLQPHGSALHRPGLVCLRAGQHRPGPAADSRALAGGAVSLSAMRCLVLVCAAVLAFAVALPGHAIAQHRAPEPDLKAAILINMLLFIDWPVTGAQSDKALSVCYFRDSPVADALVVLDGRMIRNRLLSVKQVDASALGRCHAAYLAPGDNALLSHMRGDVLPGGVLLAGDTPGYLDRGVMINLELAAGKVAFDVDLSALRRSGLSLSSKALRLARSVRE</sequence>
<gene>
    <name evidence="3" type="ORF">CEW83_16185</name>
</gene>
<dbReference type="InterPro" id="IPR025293">
    <property type="entry name" value="YfiR/HmsC-like"/>
</dbReference>
<evidence type="ECO:0008006" key="5">
    <source>
        <dbReference type="Google" id="ProtNLM"/>
    </source>
</evidence>
<evidence type="ECO:0000313" key="3">
    <source>
        <dbReference type="EMBL" id="AWI77777.1"/>
    </source>
</evidence>
<proteinExistence type="predicted"/>